<accession>A0ABR2Z4W6</accession>
<dbReference type="InterPro" id="IPR001680">
    <property type="entry name" value="WD40_rpt"/>
</dbReference>
<dbReference type="InterPro" id="IPR011047">
    <property type="entry name" value="Quinoprotein_ADH-like_sf"/>
</dbReference>
<dbReference type="Pfam" id="PF00400">
    <property type="entry name" value="WD40"/>
    <property type="match status" value="2"/>
</dbReference>
<dbReference type="PANTHER" id="PTHR44267:SF1">
    <property type="entry name" value="WD REPEAT-CONTAINING PROTEIN 43"/>
    <property type="match status" value="1"/>
</dbReference>
<dbReference type="PROSITE" id="PS50082">
    <property type="entry name" value="WD_REPEATS_2"/>
    <property type="match status" value="1"/>
</dbReference>
<dbReference type="InterPro" id="IPR015943">
    <property type="entry name" value="WD40/YVTN_repeat-like_dom_sf"/>
</dbReference>
<dbReference type="PANTHER" id="PTHR44267">
    <property type="entry name" value="WD REPEAT-CONTAINING PROTEIN 43"/>
    <property type="match status" value="1"/>
</dbReference>
<organism evidence="7 8">
    <name type="scientific">Coccomyxa subellipsoidea</name>
    <dbReference type="NCBI Taxonomy" id="248742"/>
    <lineage>
        <taxon>Eukaryota</taxon>
        <taxon>Viridiplantae</taxon>
        <taxon>Chlorophyta</taxon>
        <taxon>core chlorophytes</taxon>
        <taxon>Trebouxiophyceae</taxon>
        <taxon>Trebouxiophyceae incertae sedis</taxon>
        <taxon>Coccomyxaceae</taxon>
        <taxon>Coccomyxa</taxon>
    </lineage>
</organism>
<sequence length="688" mass="70775">MQPVSVQESLLVAFSPKLEYLATGSRDGRLKAFDTASGSLLFNISSAAKPSQGHLAGLAPSTGSEQSTCIAWAYGPDKAKKNGRATANAAGRLMLVVGTAAGNVRAFSAATAKELWAVNGCNEGGVTSLAYEADAGASGLLYSVGADGSVCALDAASGAQVVKFKAGSHPLSCVGAAPDCQSVLVGSSSLALYNVAEQKRVAKFMGHSLPVRAIAFSPSGGHALSASEGERQVALWALPAAAAAPSKKSRPSAGLLSLEEPALQLATSAASSSTEPNEASSFQVAAVSTAGRAYVWSCSIAEESGRVSSSLNLRVSVEASTSETVHNQGEGGILAAQFESPETLLLARGSAAKPTFERIKLPKDNSTTKQIQLTRIMDGVLIQSSGRGGEASTSGKGAAAAAKGRVAYVGAEPTDAELLKSRVAEDGAARQCRKRKPEEDEAGAAQVSELPLENGPLSDGPTLGQRLEALQLRNQQERMDVDGAAGALQAGPLKADSVAVLLGQALQAQDKALLEKCLNTGNEAVIAASVRRLRPHHAAALLEAAVERLRARANRGASLTAWIRAVLLHHTAYLMAAPGVLPILASLSQTIEARTAQLKPLAALAGRLDLLVAHLPKPDAAAGADALELPSPEVVYVEEDELEAENPFAAAPDSEAEGSDDEDEAEDDDDGGDDEDADVDMEDLDDSD</sequence>
<dbReference type="SUPFAM" id="SSF50998">
    <property type="entry name" value="Quinoprotein alcohol dehydrogenase-like"/>
    <property type="match status" value="1"/>
</dbReference>
<dbReference type="Gene3D" id="2.130.10.10">
    <property type="entry name" value="YVTN repeat-like/Quinoprotein amine dehydrogenase"/>
    <property type="match status" value="1"/>
</dbReference>
<evidence type="ECO:0000256" key="3">
    <source>
        <dbReference type="ARBA" id="ARBA00038335"/>
    </source>
</evidence>
<feature type="repeat" description="WD" evidence="4">
    <location>
        <begin position="204"/>
        <end position="246"/>
    </location>
</feature>
<protein>
    <recommendedName>
        <fullName evidence="6">Small-subunit processome Utp12 domain-containing protein</fullName>
    </recommendedName>
</protein>
<name>A0ABR2Z4W6_9CHLO</name>
<feature type="region of interest" description="Disordered" evidence="5">
    <location>
        <begin position="427"/>
        <end position="459"/>
    </location>
</feature>
<dbReference type="InterPro" id="IPR052414">
    <property type="entry name" value="U3_snoRNA-assoc_WDR"/>
</dbReference>
<gene>
    <name evidence="7" type="ORF">WJX75_008642</name>
</gene>
<evidence type="ECO:0000259" key="6">
    <source>
        <dbReference type="Pfam" id="PF04003"/>
    </source>
</evidence>
<evidence type="ECO:0000313" key="7">
    <source>
        <dbReference type="EMBL" id="KAK9919005.1"/>
    </source>
</evidence>
<keyword evidence="4" id="KW-0853">WD repeat</keyword>
<proteinExistence type="inferred from homology"/>
<keyword evidence="2" id="KW-0539">Nucleus</keyword>
<comment type="similarity">
    <text evidence="3">Belongs to the UTP5 family.</text>
</comment>
<dbReference type="InterPro" id="IPR007148">
    <property type="entry name" value="SSU_processome_Utp12"/>
</dbReference>
<feature type="domain" description="Small-subunit processome Utp12" evidence="6">
    <location>
        <begin position="510"/>
        <end position="612"/>
    </location>
</feature>
<dbReference type="Proteomes" id="UP001491310">
    <property type="component" value="Unassembled WGS sequence"/>
</dbReference>
<feature type="compositionally biased region" description="Acidic residues" evidence="5">
    <location>
        <begin position="654"/>
        <end position="688"/>
    </location>
</feature>
<evidence type="ECO:0000313" key="8">
    <source>
        <dbReference type="Proteomes" id="UP001491310"/>
    </source>
</evidence>
<dbReference type="SMART" id="SM00320">
    <property type="entry name" value="WD40"/>
    <property type="match status" value="4"/>
</dbReference>
<reference evidence="7 8" key="1">
    <citation type="journal article" date="2024" name="Nat. Commun.">
        <title>Phylogenomics reveals the evolutionary origins of lichenization in chlorophyte algae.</title>
        <authorList>
            <person name="Puginier C."/>
            <person name="Libourel C."/>
            <person name="Otte J."/>
            <person name="Skaloud P."/>
            <person name="Haon M."/>
            <person name="Grisel S."/>
            <person name="Petersen M."/>
            <person name="Berrin J.G."/>
            <person name="Delaux P.M."/>
            <person name="Dal Grande F."/>
            <person name="Keller J."/>
        </authorList>
    </citation>
    <scope>NUCLEOTIDE SEQUENCE [LARGE SCALE GENOMIC DNA]</scope>
    <source>
        <strain evidence="7 8">SAG 216-7</strain>
    </source>
</reference>
<comment type="caution">
    <text evidence="7">The sequence shown here is derived from an EMBL/GenBank/DDBJ whole genome shotgun (WGS) entry which is preliminary data.</text>
</comment>
<dbReference type="Pfam" id="PF04003">
    <property type="entry name" value="Utp12"/>
    <property type="match status" value="1"/>
</dbReference>
<keyword evidence="8" id="KW-1185">Reference proteome</keyword>
<comment type="subcellular location">
    <subcellularLocation>
        <location evidence="1">Nucleus</location>
        <location evidence="1">Nucleolus</location>
    </subcellularLocation>
</comment>
<evidence type="ECO:0000256" key="4">
    <source>
        <dbReference type="PROSITE-ProRule" id="PRU00221"/>
    </source>
</evidence>
<dbReference type="EMBL" id="JALJOT010000001">
    <property type="protein sequence ID" value="KAK9919005.1"/>
    <property type="molecule type" value="Genomic_DNA"/>
</dbReference>
<feature type="region of interest" description="Disordered" evidence="5">
    <location>
        <begin position="634"/>
        <end position="688"/>
    </location>
</feature>
<evidence type="ECO:0000256" key="5">
    <source>
        <dbReference type="SAM" id="MobiDB-lite"/>
    </source>
</evidence>
<evidence type="ECO:0000256" key="1">
    <source>
        <dbReference type="ARBA" id="ARBA00004604"/>
    </source>
</evidence>
<evidence type="ECO:0000256" key="2">
    <source>
        <dbReference type="ARBA" id="ARBA00023242"/>
    </source>
</evidence>